<dbReference type="GO" id="GO:0007411">
    <property type="term" value="P:axon guidance"/>
    <property type="evidence" value="ECO:0007669"/>
    <property type="project" value="TreeGrafter"/>
</dbReference>
<dbReference type="SMART" id="SM00409">
    <property type="entry name" value="IG"/>
    <property type="match status" value="2"/>
</dbReference>
<keyword evidence="4" id="KW-0732">Signal</keyword>
<dbReference type="InterPro" id="IPR003598">
    <property type="entry name" value="Ig_sub2"/>
</dbReference>
<dbReference type="SUPFAM" id="SSF48726">
    <property type="entry name" value="Immunoglobulin"/>
    <property type="match status" value="3"/>
</dbReference>
<evidence type="ECO:0000313" key="7">
    <source>
        <dbReference type="Proteomes" id="UP000005408"/>
    </source>
</evidence>
<dbReference type="GO" id="GO:0007156">
    <property type="term" value="P:homophilic cell adhesion via plasma membrane adhesion molecules"/>
    <property type="evidence" value="ECO:0007669"/>
    <property type="project" value="TreeGrafter"/>
</dbReference>
<accession>A0A8W8IXP7</accession>
<evidence type="ECO:0000313" key="6">
    <source>
        <dbReference type="EnsemblMetazoa" id="G16318.1:cds"/>
    </source>
</evidence>
<dbReference type="PANTHER" id="PTHR10075:SF100">
    <property type="entry name" value="FASCICLIN-2"/>
    <property type="match status" value="1"/>
</dbReference>
<evidence type="ECO:0000256" key="4">
    <source>
        <dbReference type="SAM" id="SignalP"/>
    </source>
</evidence>
<keyword evidence="1" id="KW-0677">Repeat</keyword>
<dbReference type="GO" id="GO:0070593">
    <property type="term" value="P:dendrite self-avoidance"/>
    <property type="evidence" value="ECO:0007669"/>
    <property type="project" value="TreeGrafter"/>
</dbReference>
<dbReference type="SMART" id="SM00408">
    <property type="entry name" value="IGc2"/>
    <property type="match status" value="2"/>
</dbReference>
<dbReference type="EnsemblMetazoa" id="G16318.1">
    <property type="protein sequence ID" value="G16318.1:cds"/>
    <property type="gene ID" value="G16318"/>
</dbReference>
<reference evidence="6" key="1">
    <citation type="submission" date="2022-08" db="UniProtKB">
        <authorList>
            <consortium name="EnsemblMetazoa"/>
        </authorList>
    </citation>
    <scope>IDENTIFICATION</scope>
    <source>
        <strain evidence="6">05x7-T-G4-1.051#20</strain>
    </source>
</reference>
<dbReference type="PROSITE" id="PS50835">
    <property type="entry name" value="IG_LIKE"/>
    <property type="match status" value="2"/>
</dbReference>
<dbReference type="GO" id="GO:0030424">
    <property type="term" value="C:axon"/>
    <property type="evidence" value="ECO:0007669"/>
    <property type="project" value="TreeGrafter"/>
</dbReference>
<keyword evidence="3" id="KW-0393">Immunoglobulin domain</keyword>
<dbReference type="InterPro" id="IPR013098">
    <property type="entry name" value="Ig_I-set"/>
</dbReference>
<feature type="domain" description="Ig-like" evidence="5">
    <location>
        <begin position="25"/>
        <end position="114"/>
    </location>
</feature>
<dbReference type="InterPro" id="IPR013783">
    <property type="entry name" value="Ig-like_fold"/>
</dbReference>
<dbReference type="FunFam" id="2.60.40.10:FF:000189">
    <property type="entry name" value="Neogenin isoform 3"/>
    <property type="match status" value="1"/>
</dbReference>
<dbReference type="Pfam" id="PF07679">
    <property type="entry name" value="I-set"/>
    <property type="match status" value="1"/>
</dbReference>
<protein>
    <recommendedName>
        <fullName evidence="5">Ig-like domain-containing protein</fullName>
    </recommendedName>
</protein>
<dbReference type="Pfam" id="PF13927">
    <property type="entry name" value="Ig_3"/>
    <property type="match status" value="1"/>
</dbReference>
<dbReference type="InterPro" id="IPR007110">
    <property type="entry name" value="Ig-like_dom"/>
</dbReference>
<feature type="chain" id="PRO_5036466879" description="Ig-like domain-containing protein" evidence="4">
    <location>
        <begin position="17"/>
        <end position="328"/>
    </location>
</feature>
<name>A0A8W8IXP7_MAGGI</name>
<evidence type="ECO:0000256" key="3">
    <source>
        <dbReference type="ARBA" id="ARBA00023319"/>
    </source>
</evidence>
<proteinExistence type="predicted"/>
<evidence type="ECO:0000256" key="2">
    <source>
        <dbReference type="ARBA" id="ARBA00023157"/>
    </source>
</evidence>
<dbReference type="InterPro" id="IPR036179">
    <property type="entry name" value="Ig-like_dom_sf"/>
</dbReference>
<evidence type="ECO:0000256" key="1">
    <source>
        <dbReference type="ARBA" id="ARBA00022737"/>
    </source>
</evidence>
<evidence type="ECO:0000259" key="5">
    <source>
        <dbReference type="PROSITE" id="PS50835"/>
    </source>
</evidence>
<dbReference type="InterPro" id="IPR003599">
    <property type="entry name" value="Ig_sub"/>
</dbReference>
<dbReference type="CDD" id="cd00096">
    <property type="entry name" value="Ig"/>
    <property type="match status" value="1"/>
</dbReference>
<dbReference type="Gene3D" id="2.60.40.10">
    <property type="entry name" value="Immunoglobulins"/>
    <property type="match status" value="3"/>
</dbReference>
<dbReference type="GO" id="GO:0005886">
    <property type="term" value="C:plasma membrane"/>
    <property type="evidence" value="ECO:0007669"/>
    <property type="project" value="TreeGrafter"/>
</dbReference>
<dbReference type="Proteomes" id="UP000005408">
    <property type="component" value="Unassembled WGS sequence"/>
</dbReference>
<feature type="domain" description="Ig-like" evidence="5">
    <location>
        <begin position="199"/>
        <end position="311"/>
    </location>
</feature>
<dbReference type="GO" id="GO:0098632">
    <property type="term" value="F:cell-cell adhesion mediator activity"/>
    <property type="evidence" value="ECO:0007669"/>
    <property type="project" value="TreeGrafter"/>
</dbReference>
<organism evidence="6 7">
    <name type="scientific">Magallana gigas</name>
    <name type="common">Pacific oyster</name>
    <name type="synonym">Crassostrea gigas</name>
    <dbReference type="NCBI Taxonomy" id="29159"/>
    <lineage>
        <taxon>Eukaryota</taxon>
        <taxon>Metazoa</taxon>
        <taxon>Spiralia</taxon>
        <taxon>Lophotrochozoa</taxon>
        <taxon>Mollusca</taxon>
        <taxon>Bivalvia</taxon>
        <taxon>Autobranchia</taxon>
        <taxon>Pteriomorphia</taxon>
        <taxon>Ostreida</taxon>
        <taxon>Ostreoidea</taxon>
        <taxon>Ostreidae</taxon>
        <taxon>Magallana</taxon>
    </lineage>
</organism>
<keyword evidence="7" id="KW-1185">Reference proteome</keyword>
<dbReference type="PANTHER" id="PTHR10075">
    <property type="entry name" value="BASIGIN RELATED"/>
    <property type="match status" value="1"/>
</dbReference>
<dbReference type="AlphaFoldDB" id="A0A8W8IXP7"/>
<keyword evidence="2" id="KW-1015">Disulfide bond</keyword>
<feature type="signal peptide" evidence="4">
    <location>
        <begin position="1"/>
        <end position="16"/>
    </location>
</feature>
<sequence>MHAFSMLLVLFLPAKGLSVSTRRPPSIYLQPEENVYYKQGESVQLPCKADGDPRPTYRWKKNGIHLNFGNTVVHFVQLLNEGTLVINASEAKDEGIYQCIADNDYGTSVSTNINLRMGKLDDFMAAFPVTHTPRLGESVVLNCIPPPSYPPAAVQWVLVTPEGHVEPVNYDNRILMDLDDQHKDQTKSVDVIILLSVESRLYITSVQEQDRQGDKAYVCMATNYFMRRNTYDKANFIIPSGSTPANRPVGYFWTSPSEQVGIIGPTPEVVWLKNNVTLPDTYEVSHGGHELTIAKLTKDDAGQYECIGTNSLGHQIFRSFRSFVVRVE</sequence>